<proteinExistence type="predicted"/>
<gene>
    <name evidence="2" type="ORF">AYJ05_01350</name>
</gene>
<sequence length="334" mass="37760">MSLSFNRWELPHGSNISALIPTDKRRGIYVLEFEDGSKYVGLSENVVTRFSTHARGSSHHDGWSDITAISFAHVPEDNLAPLERRVIDEQRRLGIALRNHTYNLGALGSTGLDQEFAVTDQQHWIQGNWADAEFDFSAIPEATNPPLTKLESHSSDLISTLILNDLAYALQELIPKAPELEKTFWSLSDYPSTSGGRYATLNTGVLEFIVWPRNLTGDFSQGGNPIPTAFLNTLFSQQDAALMRRYDDEFGAEFQDFAAPHYLHIHDYDVHRTLSVYFPAGSLRQLLESSPELKSKARQFAVTLMRYRKGNLFQRWHSSALTQRVYSHIKAQST</sequence>
<name>A0A177IBC6_9CORY</name>
<dbReference type="OrthoDB" id="4865220at2"/>
<dbReference type="InterPro" id="IPR000305">
    <property type="entry name" value="GIY-YIG_endonuc"/>
</dbReference>
<comment type="caution">
    <text evidence="2">The sequence shown here is derived from an EMBL/GenBank/DDBJ whole genome shotgun (WGS) entry which is preliminary data.</text>
</comment>
<protein>
    <recommendedName>
        <fullName evidence="1">GIY-YIG domain-containing protein</fullName>
    </recommendedName>
</protein>
<dbReference type="EMBL" id="LSTQ01000024">
    <property type="protein sequence ID" value="OAH26117.1"/>
    <property type="molecule type" value="Genomic_DNA"/>
</dbReference>
<evidence type="ECO:0000313" key="3">
    <source>
        <dbReference type="Proteomes" id="UP000076947"/>
    </source>
</evidence>
<evidence type="ECO:0000259" key="1">
    <source>
        <dbReference type="PROSITE" id="PS50164"/>
    </source>
</evidence>
<reference evidence="3" key="1">
    <citation type="submission" date="2016-02" db="EMBL/GenBank/DDBJ databases">
        <authorList>
            <person name="Kaur G."/>
            <person name="Nair G.R."/>
            <person name="Mayilraj S."/>
        </authorList>
    </citation>
    <scope>NUCLEOTIDE SEQUENCE [LARGE SCALE GENOMIC DNA]</scope>
    <source>
        <strain evidence="3">GA-15</strain>
    </source>
</reference>
<dbReference type="AlphaFoldDB" id="A0A177IBC6"/>
<dbReference type="RefSeq" id="WP_066840446.1">
    <property type="nucleotide sequence ID" value="NZ_LSTQ01000024.1"/>
</dbReference>
<dbReference type="CDD" id="cd00719">
    <property type="entry name" value="GIY-YIG_SF"/>
    <property type="match status" value="1"/>
</dbReference>
<dbReference type="PROSITE" id="PS50164">
    <property type="entry name" value="GIY_YIG"/>
    <property type="match status" value="1"/>
</dbReference>
<dbReference type="Pfam" id="PF01541">
    <property type="entry name" value="GIY-YIG"/>
    <property type="match status" value="1"/>
</dbReference>
<organism evidence="2 3">
    <name type="scientific">Corynebacterium stationis</name>
    <dbReference type="NCBI Taxonomy" id="1705"/>
    <lineage>
        <taxon>Bacteria</taxon>
        <taxon>Bacillati</taxon>
        <taxon>Actinomycetota</taxon>
        <taxon>Actinomycetes</taxon>
        <taxon>Mycobacteriales</taxon>
        <taxon>Corynebacteriaceae</taxon>
        <taxon>Corynebacterium</taxon>
    </lineage>
</organism>
<keyword evidence="3" id="KW-1185">Reference proteome</keyword>
<evidence type="ECO:0000313" key="2">
    <source>
        <dbReference type="EMBL" id="OAH26117.1"/>
    </source>
</evidence>
<dbReference type="Proteomes" id="UP000076947">
    <property type="component" value="Unassembled WGS sequence"/>
</dbReference>
<accession>A0A177IBC6</accession>
<feature type="domain" description="GIY-YIG" evidence="1">
    <location>
        <begin position="24"/>
        <end position="104"/>
    </location>
</feature>